<dbReference type="InterPro" id="IPR008220">
    <property type="entry name" value="HAT_MetX-like"/>
</dbReference>
<dbReference type="GO" id="GO:0009092">
    <property type="term" value="P:homoserine metabolic process"/>
    <property type="evidence" value="ECO:0007669"/>
    <property type="project" value="TreeGrafter"/>
</dbReference>
<dbReference type="GO" id="GO:0004414">
    <property type="term" value="F:homoserine O-acetyltransferase activity"/>
    <property type="evidence" value="ECO:0007669"/>
    <property type="project" value="TreeGrafter"/>
</dbReference>
<feature type="domain" description="AB hydrolase-1" evidence="3">
    <location>
        <begin position="41"/>
        <end position="158"/>
    </location>
</feature>
<feature type="active site" evidence="2">
    <location>
        <position position="304"/>
    </location>
</feature>
<dbReference type="EMBL" id="MUHG01000002">
    <property type="protein sequence ID" value="OXB22052.1"/>
    <property type="molecule type" value="Genomic_DNA"/>
</dbReference>
<dbReference type="AlphaFoldDB" id="A0A1S1JCU7"/>
<gene>
    <name evidence="5" type="ORF">B0A71_00870</name>
    <name evidence="4" type="ORF">BHE19_00845</name>
</gene>
<keyword evidence="1 4" id="KW-0808">Transferase</keyword>
<dbReference type="InterPro" id="IPR000073">
    <property type="entry name" value="AB_hydrolase_1"/>
</dbReference>
<evidence type="ECO:0000256" key="1">
    <source>
        <dbReference type="ARBA" id="ARBA00022679"/>
    </source>
</evidence>
<dbReference type="STRING" id="1278819.BHE19_00845"/>
<proteinExistence type="predicted"/>
<feature type="active site" evidence="2">
    <location>
        <position position="271"/>
    </location>
</feature>
<dbReference type="RefSeq" id="WP_070905884.1">
    <property type="nucleotide sequence ID" value="NZ_MIKE01000011.1"/>
</dbReference>
<dbReference type="Gene3D" id="3.40.50.1820">
    <property type="entry name" value="alpha/beta hydrolase"/>
    <property type="match status" value="1"/>
</dbReference>
<reference evidence="4" key="1">
    <citation type="submission" date="2016-09" db="EMBL/GenBank/DDBJ databases">
        <authorList>
            <person name="Capua I."/>
            <person name="De Benedictis P."/>
            <person name="Joannis T."/>
            <person name="Lombin L.H."/>
            <person name="Cattoli G."/>
        </authorList>
    </citation>
    <scope>NUCLEOTIDE SEQUENCE [LARGE SCALE GENOMIC DNA]</scope>
    <source>
        <strain evidence="4">MSU</strain>
    </source>
</reference>
<dbReference type="PANTHER" id="PTHR32268">
    <property type="entry name" value="HOMOSERINE O-ACETYLTRANSFERASE"/>
    <property type="match status" value="1"/>
</dbReference>
<organism evidence="4 6">
    <name type="scientific">Flavobacterium tructae</name>
    <dbReference type="NCBI Taxonomy" id="1114873"/>
    <lineage>
        <taxon>Bacteria</taxon>
        <taxon>Pseudomonadati</taxon>
        <taxon>Bacteroidota</taxon>
        <taxon>Flavobacteriia</taxon>
        <taxon>Flavobacteriales</taxon>
        <taxon>Flavobacteriaceae</taxon>
        <taxon>Flavobacterium</taxon>
    </lineage>
</organism>
<dbReference type="SUPFAM" id="SSF53474">
    <property type="entry name" value="alpha/beta-Hydrolases"/>
    <property type="match status" value="1"/>
</dbReference>
<protein>
    <submittedName>
        <fullName evidence="4">Homoserine acetyltransferase</fullName>
    </submittedName>
</protein>
<dbReference type="PANTHER" id="PTHR32268:SF11">
    <property type="entry name" value="HOMOSERINE O-ACETYLTRANSFERASE"/>
    <property type="match status" value="1"/>
</dbReference>
<dbReference type="Proteomes" id="UP000180252">
    <property type="component" value="Unassembled WGS sequence"/>
</dbReference>
<dbReference type="Proteomes" id="UP000198319">
    <property type="component" value="Unassembled WGS sequence"/>
</dbReference>
<evidence type="ECO:0000313" key="7">
    <source>
        <dbReference type="Proteomes" id="UP000198319"/>
    </source>
</evidence>
<dbReference type="OrthoDB" id="9800754at2"/>
<dbReference type="PIRSF" id="PIRSF000443">
    <property type="entry name" value="Homoser_Ac_trans"/>
    <property type="match status" value="1"/>
</dbReference>
<accession>A0A1S1JCU7</accession>
<dbReference type="Pfam" id="PF00561">
    <property type="entry name" value="Abhydrolase_1"/>
    <property type="match status" value="1"/>
</dbReference>
<sequence>MKLENIPNPIIIQEFITESGVSYSSLPLSFTLSGLPLYSAPIVLVNHALTGNAEVTGANGWWNDLIGEEKTIDTHKFTVLAFNVPGNGNDSFIIENYQDFTTRDIARIFIKGLELLNIHQLHTIIGGSVGGGIAWEILALEPNITQNLIPIATDWKSTDWMIANCYLQEQILNNSSKPIEDARIHAMLCYRSPESFKEKFQRTINTNRPVFNIESWLAHHGEKLQKRYQLASYKLMNQLLKTIDITRNREDFETLLSKTDAAIHIIGINSDLFFIPKENRETFQELKKFKDNVSYSEIDSVHGHDAFLIEYKQLDHLLADIFKAETIEK</sequence>
<evidence type="ECO:0000256" key="2">
    <source>
        <dbReference type="PIRSR" id="PIRSR000443-1"/>
    </source>
</evidence>
<keyword evidence="7" id="KW-1185">Reference proteome</keyword>
<dbReference type="GO" id="GO:0009086">
    <property type="term" value="P:methionine biosynthetic process"/>
    <property type="evidence" value="ECO:0007669"/>
    <property type="project" value="TreeGrafter"/>
</dbReference>
<comment type="caution">
    <text evidence="4">The sequence shown here is derived from an EMBL/GenBank/DDBJ whole genome shotgun (WGS) entry which is preliminary data.</text>
</comment>
<feature type="active site" description="Nucleophile" evidence="2">
    <location>
        <position position="128"/>
    </location>
</feature>
<evidence type="ECO:0000313" key="4">
    <source>
        <dbReference type="EMBL" id="OHT46093.1"/>
    </source>
</evidence>
<evidence type="ECO:0000313" key="6">
    <source>
        <dbReference type="Proteomes" id="UP000180252"/>
    </source>
</evidence>
<dbReference type="EMBL" id="MIKE01000011">
    <property type="protein sequence ID" value="OHT46093.1"/>
    <property type="molecule type" value="Genomic_DNA"/>
</dbReference>
<name>A0A1S1JCU7_9FLAO</name>
<reference evidence="6" key="2">
    <citation type="submission" date="2016-09" db="EMBL/GenBank/DDBJ databases">
        <authorList>
            <person name="Chen S."/>
            <person name="Walker E."/>
        </authorList>
    </citation>
    <scope>NUCLEOTIDE SEQUENCE [LARGE SCALE GENOMIC DNA]</scope>
    <source>
        <strain evidence="6">MSU</strain>
    </source>
</reference>
<reference evidence="5 7" key="3">
    <citation type="submission" date="2016-11" db="EMBL/GenBank/DDBJ databases">
        <title>Whole genomes of Flavobacteriaceae.</title>
        <authorList>
            <person name="Stine C."/>
            <person name="Li C."/>
            <person name="Tadesse D."/>
        </authorList>
    </citation>
    <scope>NUCLEOTIDE SEQUENCE [LARGE SCALE GENOMIC DNA]</scope>
    <source>
        <strain evidence="5 7">ATCC BAA-2541</strain>
    </source>
</reference>
<evidence type="ECO:0000313" key="5">
    <source>
        <dbReference type="EMBL" id="OXB22052.1"/>
    </source>
</evidence>
<dbReference type="InterPro" id="IPR029058">
    <property type="entry name" value="AB_hydrolase_fold"/>
</dbReference>
<evidence type="ECO:0000259" key="3">
    <source>
        <dbReference type="Pfam" id="PF00561"/>
    </source>
</evidence>